<dbReference type="Proteomes" id="UP000199476">
    <property type="component" value="Unassembled WGS sequence"/>
</dbReference>
<dbReference type="AlphaFoldDB" id="A0A1G9M2V5"/>
<dbReference type="Gene3D" id="3.10.290.30">
    <property type="entry name" value="MM3350-like"/>
    <property type="match status" value="1"/>
</dbReference>
<name>A0A1G9M2V5_9FIRM</name>
<evidence type="ECO:0000259" key="1">
    <source>
        <dbReference type="Pfam" id="PF07929"/>
    </source>
</evidence>
<dbReference type="InterPro" id="IPR012912">
    <property type="entry name" value="Plasmid_pRiA4b_Orf3-like"/>
</dbReference>
<feature type="domain" description="Plasmid pRiA4b Orf3-like" evidence="1">
    <location>
        <begin position="6"/>
        <end position="124"/>
    </location>
</feature>
<reference evidence="2 3" key="1">
    <citation type="submission" date="2016-10" db="EMBL/GenBank/DDBJ databases">
        <authorList>
            <person name="de Groot N.N."/>
        </authorList>
    </citation>
    <scope>NUCLEOTIDE SEQUENCE [LARGE SCALE GENOMIC DNA]</scope>
    <source>
        <strain evidence="2 3">SLAS-1</strain>
    </source>
</reference>
<sequence length="140" mass="16703">MGEILQLKVKFPGTGTCKRFLIESEDTFQDLHEFLFDILGRHDRTHLHEFIIKKNIKVAPEENGAPNGLGHFSFAKSDEGDYYKQDKTKLAKFLMKKGQSFIYRYDFGDDWRYDIILEKMKDREYIEEYDEFPVKIEDDF</sequence>
<dbReference type="PANTHER" id="PTHR41878:SF1">
    <property type="entry name" value="TNPR PROTEIN"/>
    <property type="match status" value="1"/>
</dbReference>
<dbReference type="STRING" id="321763.SAMN04488692_10791"/>
<dbReference type="RefSeq" id="WP_089759427.1">
    <property type="nucleotide sequence ID" value="NZ_FNGO01000007.1"/>
</dbReference>
<accession>A0A1G9M2V5</accession>
<dbReference type="EMBL" id="FNGO01000007">
    <property type="protein sequence ID" value="SDL68602.1"/>
    <property type="molecule type" value="Genomic_DNA"/>
</dbReference>
<evidence type="ECO:0000313" key="3">
    <source>
        <dbReference type="Proteomes" id="UP000199476"/>
    </source>
</evidence>
<gene>
    <name evidence="2" type="ORF">SAMN04488692_10791</name>
</gene>
<evidence type="ECO:0000313" key="2">
    <source>
        <dbReference type="EMBL" id="SDL68602.1"/>
    </source>
</evidence>
<dbReference type="OrthoDB" id="9801392at2"/>
<proteinExistence type="predicted"/>
<organism evidence="2 3">
    <name type="scientific">Halarsenatibacter silvermanii</name>
    <dbReference type="NCBI Taxonomy" id="321763"/>
    <lineage>
        <taxon>Bacteria</taxon>
        <taxon>Bacillati</taxon>
        <taxon>Bacillota</taxon>
        <taxon>Clostridia</taxon>
        <taxon>Halanaerobiales</taxon>
        <taxon>Halarsenatibacteraceae</taxon>
        <taxon>Halarsenatibacter</taxon>
    </lineage>
</organism>
<dbReference type="SUPFAM" id="SSF159941">
    <property type="entry name" value="MM3350-like"/>
    <property type="match status" value="1"/>
</dbReference>
<dbReference type="PANTHER" id="PTHR41878">
    <property type="entry name" value="LEXA REPRESSOR-RELATED"/>
    <property type="match status" value="1"/>
</dbReference>
<keyword evidence="3" id="KW-1185">Reference proteome</keyword>
<dbReference type="InterPro" id="IPR024047">
    <property type="entry name" value="MM3350-like_sf"/>
</dbReference>
<protein>
    <submittedName>
        <fullName evidence="2">PRiA4b ORF-3-like protein</fullName>
    </submittedName>
</protein>
<dbReference type="Pfam" id="PF07929">
    <property type="entry name" value="PRiA4_ORF3"/>
    <property type="match status" value="1"/>
</dbReference>